<reference evidence="2" key="2">
    <citation type="journal article" date="2008" name="Nucleic Acids Res.">
        <title>The rice annotation project database (RAP-DB): 2008 update.</title>
        <authorList>
            <consortium name="The rice annotation project (RAP)"/>
        </authorList>
    </citation>
    <scope>GENOME REANNOTATION</scope>
    <source>
        <strain evidence="2">cv. Nipponbare</strain>
    </source>
</reference>
<proteinExistence type="predicted"/>
<dbReference type="Proteomes" id="UP000000763">
    <property type="component" value="Chromosome 9"/>
</dbReference>
<sequence length="70" mass="8147">MFNTDDRSYLAWIVTDKGNTAVQRILTTFFLDPTGVLGVMWQITKSARMQTVVKGQLRHITQDERLSWLF</sequence>
<gene>
    <name evidence="1" type="primary">B1342C04.47</name>
</gene>
<evidence type="ECO:0000313" key="1">
    <source>
        <dbReference type="EMBL" id="BAD38477.1"/>
    </source>
</evidence>
<organism evidence="1 2">
    <name type="scientific">Oryza sativa subsp. japonica</name>
    <name type="common">Rice</name>
    <dbReference type="NCBI Taxonomy" id="39947"/>
    <lineage>
        <taxon>Eukaryota</taxon>
        <taxon>Viridiplantae</taxon>
        <taxon>Streptophyta</taxon>
        <taxon>Embryophyta</taxon>
        <taxon>Tracheophyta</taxon>
        <taxon>Spermatophyta</taxon>
        <taxon>Magnoliopsida</taxon>
        <taxon>Liliopsida</taxon>
        <taxon>Poales</taxon>
        <taxon>Poaceae</taxon>
        <taxon>BOP clade</taxon>
        <taxon>Oryzoideae</taxon>
        <taxon>Oryzeae</taxon>
        <taxon>Oryzinae</taxon>
        <taxon>Oryza</taxon>
        <taxon>Oryza sativa</taxon>
    </lineage>
</organism>
<dbReference type="AlphaFoldDB" id="Q67TP4"/>
<dbReference type="EMBL" id="AP006057">
    <property type="protein sequence ID" value="BAD38477.1"/>
    <property type="molecule type" value="Genomic_DNA"/>
</dbReference>
<accession>Q67TP4</accession>
<name>Q67TP4_ORYSJ</name>
<protein>
    <submittedName>
        <fullName evidence="1">Uncharacterized protein</fullName>
    </submittedName>
</protein>
<reference evidence="2" key="1">
    <citation type="journal article" date="2005" name="Nature">
        <title>The map-based sequence of the rice genome.</title>
        <authorList>
            <consortium name="International rice genome sequencing project (IRGSP)"/>
            <person name="Matsumoto T."/>
            <person name="Wu J."/>
            <person name="Kanamori H."/>
            <person name="Katayose Y."/>
            <person name="Fujisawa M."/>
            <person name="Namiki N."/>
            <person name="Mizuno H."/>
            <person name="Yamamoto K."/>
            <person name="Antonio B.A."/>
            <person name="Baba T."/>
            <person name="Sakata K."/>
            <person name="Nagamura Y."/>
            <person name="Aoki H."/>
            <person name="Arikawa K."/>
            <person name="Arita K."/>
            <person name="Bito T."/>
            <person name="Chiden Y."/>
            <person name="Fujitsuka N."/>
            <person name="Fukunaka R."/>
            <person name="Hamada M."/>
            <person name="Harada C."/>
            <person name="Hayashi A."/>
            <person name="Hijishita S."/>
            <person name="Honda M."/>
            <person name="Hosokawa S."/>
            <person name="Ichikawa Y."/>
            <person name="Idonuma A."/>
            <person name="Iijima M."/>
            <person name="Ikeda M."/>
            <person name="Ikeno M."/>
            <person name="Ito K."/>
            <person name="Ito S."/>
            <person name="Ito T."/>
            <person name="Ito Y."/>
            <person name="Ito Y."/>
            <person name="Iwabuchi A."/>
            <person name="Kamiya K."/>
            <person name="Karasawa W."/>
            <person name="Kurita K."/>
            <person name="Katagiri S."/>
            <person name="Kikuta A."/>
            <person name="Kobayashi H."/>
            <person name="Kobayashi N."/>
            <person name="Machita K."/>
            <person name="Maehara T."/>
            <person name="Masukawa M."/>
            <person name="Mizubayashi T."/>
            <person name="Mukai Y."/>
            <person name="Nagasaki H."/>
            <person name="Nagata Y."/>
            <person name="Naito S."/>
            <person name="Nakashima M."/>
            <person name="Nakama Y."/>
            <person name="Nakamichi Y."/>
            <person name="Nakamura M."/>
            <person name="Meguro A."/>
            <person name="Negishi M."/>
            <person name="Ohta I."/>
            <person name="Ohta T."/>
            <person name="Okamoto M."/>
            <person name="Ono N."/>
            <person name="Saji S."/>
            <person name="Sakaguchi M."/>
            <person name="Sakai K."/>
            <person name="Shibata M."/>
            <person name="Shimokawa T."/>
            <person name="Song J."/>
            <person name="Takazaki Y."/>
            <person name="Terasawa K."/>
            <person name="Tsugane M."/>
            <person name="Tsuji K."/>
            <person name="Ueda S."/>
            <person name="Waki K."/>
            <person name="Yamagata H."/>
            <person name="Yamamoto M."/>
            <person name="Yamamoto S."/>
            <person name="Yamane H."/>
            <person name="Yoshiki S."/>
            <person name="Yoshihara R."/>
            <person name="Yukawa K."/>
            <person name="Zhong H."/>
            <person name="Yano M."/>
            <person name="Yuan Q."/>
            <person name="Ouyang S."/>
            <person name="Liu J."/>
            <person name="Jones K.M."/>
            <person name="Gansberger K."/>
            <person name="Moffat K."/>
            <person name="Hill J."/>
            <person name="Bera J."/>
            <person name="Fadrosh D."/>
            <person name="Jin S."/>
            <person name="Johri S."/>
            <person name="Kim M."/>
            <person name="Overton L."/>
            <person name="Reardon M."/>
            <person name="Tsitrin T."/>
            <person name="Vuong H."/>
            <person name="Weaver B."/>
            <person name="Ciecko A."/>
            <person name="Tallon L."/>
            <person name="Jackson J."/>
            <person name="Pai G."/>
            <person name="Aken S.V."/>
            <person name="Utterback T."/>
            <person name="Reidmuller S."/>
            <person name="Feldblyum T."/>
            <person name="Hsiao J."/>
            <person name="Zismann V."/>
            <person name="Iobst S."/>
            <person name="de Vazeille A.R."/>
            <person name="Buell C.R."/>
            <person name="Ying K."/>
            <person name="Li Y."/>
            <person name="Lu T."/>
            <person name="Huang Y."/>
            <person name="Zhao Q."/>
            <person name="Feng Q."/>
            <person name="Zhang L."/>
            <person name="Zhu J."/>
            <person name="Weng Q."/>
            <person name="Mu J."/>
            <person name="Lu Y."/>
            <person name="Fan D."/>
            <person name="Liu Y."/>
            <person name="Guan J."/>
            <person name="Zhang Y."/>
            <person name="Yu S."/>
            <person name="Liu X."/>
            <person name="Zhang Y."/>
            <person name="Hong G."/>
            <person name="Han B."/>
            <person name="Choisne N."/>
            <person name="Demange N."/>
            <person name="Orjeda G."/>
            <person name="Samain S."/>
            <person name="Cattolico L."/>
            <person name="Pelletier E."/>
            <person name="Couloux A."/>
            <person name="Segurens B."/>
            <person name="Wincker P."/>
            <person name="D'Hont A."/>
            <person name="Scarpelli C."/>
            <person name="Weissenbach J."/>
            <person name="Salanoubat M."/>
            <person name="Quetier F."/>
            <person name="Yu Y."/>
            <person name="Kim H.R."/>
            <person name="Rambo T."/>
            <person name="Currie J."/>
            <person name="Collura K."/>
            <person name="Luo M."/>
            <person name="Yang T."/>
            <person name="Ammiraju J.S.S."/>
            <person name="Engler F."/>
            <person name="Soderlund C."/>
            <person name="Wing R.A."/>
            <person name="Palmer L.E."/>
            <person name="de la Bastide M."/>
            <person name="Spiegel L."/>
            <person name="Nascimento L."/>
            <person name="Zutavern T."/>
            <person name="O'Shaughnessy A."/>
            <person name="Dike S."/>
            <person name="Dedhia N."/>
            <person name="Preston R."/>
            <person name="Balija V."/>
            <person name="McCombie W.R."/>
            <person name="Chow T."/>
            <person name="Chen H."/>
            <person name="Chung M."/>
            <person name="Chen C."/>
            <person name="Shaw J."/>
            <person name="Wu H."/>
            <person name="Hsiao K."/>
            <person name="Chao Y."/>
            <person name="Chu M."/>
            <person name="Cheng C."/>
            <person name="Hour A."/>
            <person name="Lee P."/>
            <person name="Lin S."/>
            <person name="Lin Y."/>
            <person name="Liou J."/>
            <person name="Liu S."/>
            <person name="Hsing Y."/>
            <person name="Raghuvanshi S."/>
            <person name="Mohanty A."/>
            <person name="Bharti A.K."/>
            <person name="Gaur A."/>
            <person name="Gupta V."/>
            <person name="Kumar D."/>
            <person name="Ravi V."/>
            <person name="Vij S."/>
            <person name="Kapur A."/>
            <person name="Khurana P."/>
            <person name="Khurana P."/>
            <person name="Khurana J.P."/>
            <person name="Tyagi A.K."/>
            <person name="Gaikwad K."/>
            <person name="Singh A."/>
            <person name="Dalal V."/>
            <person name="Srivastava S."/>
            <person name="Dixit A."/>
            <person name="Pal A.K."/>
            <person name="Ghazi I.A."/>
            <person name="Yadav M."/>
            <person name="Pandit A."/>
            <person name="Bhargava A."/>
            <person name="Sureshbabu K."/>
            <person name="Batra K."/>
            <person name="Sharma T.R."/>
            <person name="Mohapatra T."/>
            <person name="Singh N.K."/>
            <person name="Messing J."/>
            <person name="Nelson A.B."/>
            <person name="Fuks G."/>
            <person name="Kavchok S."/>
            <person name="Keizer G."/>
            <person name="Linton E."/>
            <person name="Llaca V."/>
            <person name="Song R."/>
            <person name="Tanyolac B."/>
            <person name="Young S."/>
            <person name="Ho-Il K."/>
            <person name="Hahn J.H."/>
            <person name="Sangsakoo G."/>
            <person name="Vanavichit A."/>
            <person name="de Mattos Luiz.A.T."/>
            <person name="Zimmer P.D."/>
            <person name="Malone G."/>
            <person name="Dellagostin O."/>
            <person name="de Oliveira A.C."/>
            <person name="Bevan M."/>
            <person name="Bancroft I."/>
            <person name="Minx P."/>
            <person name="Cordum H."/>
            <person name="Wilson R."/>
            <person name="Cheng Z."/>
            <person name="Jin W."/>
            <person name="Jiang J."/>
            <person name="Leong S.A."/>
            <person name="Iwama H."/>
            <person name="Gojobori T."/>
            <person name="Itoh T."/>
            <person name="Niimura Y."/>
            <person name="Fujii Y."/>
            <person name="Habara T."/>
            <person name="Sakai H."/>
            <person name="Sato Y."/>
            <person name="Wilson G."/>
            <person name="Kumar K."/>
            <person name="McCouch S."/>
            <person name="Juretic N."/>
            <person name="Hoen D."/>
            <person name="Wright S."/>
            <person name="Bruskiewich R."/>
            <person name="Bureau T."/>
            <person name="Miyao A."/>
            <person name="Hirochika H."/>
            <person name="Nishikawa T."/>
            <person name="Kadowaki K."/>
            <person name="Sugiura M."/>
            <person name="Burr B."/>
            <person name="Sasaki T."/>
        </authorList>
    </citation>
    <scope>NUCLEOTIDE SEQUENCE [LARGE SCALE GENOMIC DNA]</scope>
    <source>
        <strain evidence="2">cv. Nipponbare</strain>
    </source>
</reference>
<evidence type="ECO:0000313" key="2">
    <source>
        <dbReference type="Proteomes" id="UP000000763"/>
    </source>
</evidence>